<dbReference type="AlphaFoldDB" id="A0A7D3VRB0"/>
<protein>
    <submittedName>
        <fullName evidence="1">Uncharacterized protein</fullName>
    </submittedName>
</protein>
<organism evidence="1 2">
    <name type="scientific">Actinomadura verrucosospora</name>
    <dbReference type="NCBI Taxonomy" id="46165"/>
    <lineage>
        <taxon>Bacteria</taxon>
        <taxon>Bacillati</taxon>
        <taxon>Actinomycetota</taxon>
        <taxon>Actinomycetes</taxon>
        <taxon>Streptosporangiales</taxon>
        <taxon>Thermomonosporaceae</taxon>
        <taxon>Actinomadura</taxon>
    </lineage>
</organism>
<dbReference type="RefSeq" id="WP_173095402.1">
    <property type="nucleotide sequence ID" value="NZ_CP053892.1"/>
</dbReference>
<evidence type="ECO:0000313" key="2">
    <source>
        <dbReference type="Proteomes" id="UP000501240"/>
    </source>
</evidence>
<sequence>MARERRKPGTDLAVRPVAAEGMPAAGLRIRLIGLPDEVLAGAEVLAEAFDLIEVSSAYPCRGASRNVRAYLQVRLKSPGT</sequence>
<dbReference type="EMBL" id="CP053892">
    <property type="protein sequence ID" value="QKG21075.1"/>
    <property type="molecule type" value="Genomic_DNA"/>
</dbReference>
<accession>A0A7D3VRB0</accession>
<evidence type="ECO:0000313" key="1">
    <source>
        <dbReference type="EMBL" id="QKG21075.1"/>
    </source>
</evidence>
<gene>
    <name evidence="1" type="ORF">ACTIVE_2713</name>
</gene>
<dbReference type="Proteomes" id="UP000501240">
    <property type="component" value="Chromosome"/>
</dbReference>
<proteinExistence type="predicted"/>
<reference evidence="1 2" key="1">
    <citation type="submission" date="2020-05" db="EMBL/GenBank/DDBJ databases">
        <title>Actinomadura verrucosospora NRRL-B18236 (PFL_A860) Genome sequencing and assembly.</title>
        <authorList>
            <person name="Samborskyy M."/>
        </authorList>
    </citation>
    <scope>NUCLEOTIDE SEQUENCE [LARGE SCALE GENOMIC DNA]</scope>
    <source>
        <strain evidence="1 2">NRRL:B18236</strain>
    </source>
</reference>
<name>A0A7D3VRB0_ACTVE</name>
<keyword evidence="2" id="KW-1185">Reference proteome</keyword>